<evidence type="ECO:0000256" key="3">
    <source>
        <dbReference type="ARBA" id="ARBA00023235"/>
    </source>
</evidence>
<dbReference type="SUPFAM" id="SSF50891">
    <property type="entry name" value="Cyclophilin-like"/>
    <property type="match status" value="1"/>
</dbReference>
<dbReference type="GO" id="GO:0003755">
    <property type="term" value="F:peptidyl-prolyl cis-trans isomerase activity"/>
    <property type="evidence" value="ECO:0007669"/>
    <property type="project" value="UniProtKB-EC"/>
</dbReference>
<feature type="chain" id="PRO_5047540501" description="peptidylprolyl isomerase" evidence="4">
    <location>
        <begin position="23"/>
        <end position="286"/>
    </location>
</feature>
<evidence type="ECO:0000256" key="1">
    <source>
        <dbReference type="ARBA" id="ARBA00013194"/>
    </source>
</evidence>
<dbReference type="InterPro" id="IPR002130">
    <property type="entry name" value="Cyclophilin-type_PPIase_dom"/>
</dbReference>
<dbReference type="InterPro" id="IPR029000">
    <property type="entry name" value="Cyclophilin-like_dom_sf"/>
</dbReference>
<dbReference type="Proteomes" id="UP001596303">
    <property type="component" value="Unassembled WGS sequence"/>
</dbReference>
<evidence type="ECO:0000259" key="5">
    <source>
        <dbReference type="PROSITE" id="PS50072"/>
    </source>
</evidence>
<dbReference type="EC" id="5.2.1.8" evidence="1"/>
<evidence type="ECO:0000256" key="4">
    <source>
        <dbReference type="SAM" id="SignalP"/>
    </source>
</evidence>
<dbReference type="RefSeq" id="WP_377375990.1">
    <property type="nucleotide sequence ID" value="NZ_JBHSSW010000004.1"/>
</dbReference>
<keyword evidence="3 6" id="KW-0413">Isomerase</keyword>
<sequence length="286" mass="31506">MFRALILSTLAGTLSSTTLAHAGPDKDWRPVPAERLLILTLGSGEVILELNDDFAPAHVAQFSQHVSEGLYDGERFYRVIDGFVAQAGLQDDEVVEEYPKLTNENDRPLSDTPFAPLGNEDLFAPEAGHMAGFPVARDAELGREWLLHCPGALAMARDTDPDTGSTEFYIVLDAQRYLDRNLTVFGRVLSGMKHVQALTRGDMSIAGGVIQPPAQGDLIISAKLASDMPEAERPSWEVMVTPSDRFEDFKTSKRVREEAFFYRKPPEILDICSFSTPARPAPDKGE</sequence>
<keyword evidence="4" id="KW-0732">Signal</keyword>
<evidence type="ECO:0000256" key="2">
    <source>
        <dbReference type="ARBA" id="ARBA00023110"/>
    </source>
</evidence>
<gene>
    <name evidence="6" type="ORF">ACFQDM_04385</name>
</gene>
<organism evidence="6 7">
    <name type="scientific">Ponticaulis profundi</name>
    <dbReference type="NCBI Taxonomy" id="2665222"/>
    <lineage>
        <taxon>Bacteria</taxon>
        <taxon>Pseudomonadati</taxon>
        <taxon>Pseudomonadota</taxon>
        <taxon>Alphaproteobacteria</taxon>
        <taxon>Hyphomonadales</taxon>
        <taxon>Hyphomonadaceae</taxon>
        <taxon>Ponticaulis</taxon>
    </lineage>
</organism>
<keyword evidence="2" id="KW-0697">Rotamase</keyword>
<dbReference type="InterPro" id="IPR044665">
    <property type="entry name" value="E_coli_cyclophilin_A-like"/>
</dbReference>
<feature type="signal peptide" evidence="4">
    <location>
        <begin position="1"/>
        <end position="22"/>
    </location>
</feature>
<protein>
    <recommendedName>
        <fullName evidence="1">peptidylprolyl isomerase</fullName>
        <ecNumber evidence="1">5.2.1.8</ecNumber>
    </recommendedName>
</protein>
<keyword evidence="7" id="KW-1185">Reference proteome</keyword>
<dbReference type="Gene3D" id="2.40.100.10">
    <property type="entry name" value="Cyclophilin-like"/>
    <property type="match status" value="1"/>
</dbReference>
<dbReference type="CDD" id="cd00317">
    <property type="entry name" value="cyclophilin"/>
    <property type="match status" value="1"/>
</dbReference>
<reference evidence="7" key="1">
    <citation type="journal article" date="2019" name="Int. J. Syst. Evol. Microbiol.">
        <title>The Global Catalogue of Microorganisms (GCM) 10K type strain sequencing project: providing services to taxonomists for standard genome sequencing and annotation.</title>
        <authorList>
            <consortium name="The Broad Institute Genomics Platform"/>
            <consortium name="The Broad Institute Genome Sequencing Center for Infectious Disease"/>
            <person name="Wu L."/>
            <person name="Ma J."/>
        </authorList>
    </citation>
    <scope>NUCLEOTIDE SEQUENCE [LARGE SCALE GENOMIC DNA]</scope>
    <source>
        <strain evidence="7">CGMCC-1.15741</strain>
    </source>
</reference>
<comment type="caution">
    <text evidence="6">The sequence shown here is derived from an EMBL/GenBank/DDBJ whole genome shotgun (WGS) entry which is preliminary data.</text>
</comment>
<proteinExistence type="predicted"/>
<evidence type="ECO:0000313" key="7">
    <source>
        <dbReference type="Proteomes" id="UP001596303"/>
    </source>
</evidence>
<name>A0ABW1S7T5_9PROT</name>
<dbReference type="EMBL" id="JBHSSW010000004">
    <property type="protein sequence ID" value="MFC6197301.1"/>
    <property type="molecule type" value="Genomic_DNA"/>
</dbReference>
<evidence type="ECO:0000313" key="6">
    <source>
        <dbReference type="EMBL" id="MFC6197301.1"/>
    </source>
</evidence>
<accession>A0ABW1S7T5</accession>
<dbReference type="PANTHER" id="PTHR43246">
    <property type="entry name" value="PEPTIDYL-PROLYL CIS-TRANS ISOMERASE CYP38, CHLOROPLASTIC"/>
    <property type="match status" value="1"/>
</dbReference>
<dbReference type="PROSITE" id="PS50072">
    <property type="entry name" value="CSA_PPIASE_2"/>
    <property type="match status" value="1"/>
</dbReference>
<feature type="domain" description="PPIase cyclophilin-type" evidence="5">
    <location>
        <begin position="44"/>
        <end position="224"/>
    </location>
</feature>
<dbReference type="Pfam" id="PF00160">
    <property type="entry name" value="Pro_isomerase"/>
    <property type="match status" value="1"/>
</dbReference>